<feature type="compositionally biased region" description="Low complexity" evidence="1">
    <location>
        <begin position="104"/>
        <end position="118"/>
    </location>
</feature>
<accession>A0A5J6WTA3</accession>
<name>A0A5J6WTA3_9GAMM</name>
<feature type="compositionally biased region" description="Pro residues" evidence="1">
    <location>
        <begin position="146"/>
        <end position="155"/>
    </location>
</feature>
<dbReference type="KEGG" id="asim:FE240_01485"/>
<reference evidence="3 4" key="1">
    <citation type="submission" date="2019-05" db="EMBL/GenBank/DDBJ databases">
        <title>OXA-830, a novel chromosomally encoded expanded-spectrum class D beta-lactamase in Aeromonas simiae.</title>
        <authorList>
            <person name="Zhou W."/>
            <person name="Chen Q."/>
        </authorList>
    </citation>
    <scope>NUCLEOTIDE SEQUENCE [LARGE SCALE GENOMIC DNA]</scope>
    <source>
        <strain evidence="3 4">A6</strain>
    </source>
</reference>
<feature type="chain" id="PRO_5023806351" evidence="2">
    <location>
        <begin position="19"/>
        <end position="378"/>
    </location>
</feature>
<feature type="region of interest" description="Disordered" evidence="1">
    <location>
        <begin position="22"/>
        <end position="160"/>
    </location>
</feature>
<gene>
    <name evidence="3" type="ORF">FE240_01485</name>
</gene>
<sequence>MPFHLFLLLTLLLNTAQAADTPSDAESTAPAAPSAASGSEPAPTNAPSGAESTAPATPSAASGSEPAPANAPSGAENTAPAPPSAASGSEPALANAPSGAENTAPASPSAASGSEPAPTNAPSGAESTAPADDEEGDAAGNEAAPPSAPVPPLPATPDDRTLRQDWLRTPVSKQLEQDQVLFAEHRGEHYLGLVLLLPEWQGSATLWQLSPALTTMGFDTLLLLPHSKQGALNPADEKKSKLRDDFRHYLSDRITRLSEAKLQEGGFRLILAQGSAAAWVSNLIASEQLPAPDALVLLDAAFPDSAANLVLARDVVRAPTPVLDLYREEGSLWSRSAAEARRIESKRSSKLDYRPYALADTEEIPGQLQGWLHHLGWL</sequence>
<dbReference type="RefSeq" id="WP_226798932.1">
    <property type="nucleotide sequence ID" value="NZ_CP040449.1"/>
</dbReference>
<proteinExistence type="predicted"/>
<keyword evidence="2" id="KW-0732">Signal</keyword>
<dbReference type="AlphaFoldDB" id="A0A5J6WTA3"/>
<dbReference type="EMBL" id="CP040449">
    <property type="protein sequence ID" value="QFI53494.1"/>
    <property type="molecule type" value="Genomic_DNA"/>
</dbReference>
<dbReference type="Proteomes" id="UP000594034">
    <property type="component" value="Chromosome"/>
</dbReference>
<feature type="compositionally biased region" description="Low complexity" evidence="1">
    <location>
        <begin position="22"/>
        <end position="94"/>
    </location>
</feature>
<keyword evidence="4" id="KW-1185">Reference proteome</keyword>
<evidence type="ECO:0000313" key="3">
    <source>
        <dbReference type="EMBL" id="QFI53494.1"/>
    </source>
</evidence>
<feature type="signal peptide" evidence="2">
    <location>
        <begin position="1"/>
        <end position="18"/>
    </location>
</feature>
<protein>
    <submittedName>
        <fullName evidence="3">DUF3530 family protein</fullName>
    </submittedName>
</protein>
<organism evidence="3 4">
    <name type="scientific">Aeromonas simiae</name>
    <dbReference type="NCBI Taxonomy" id="218936"/>
    <lineage>
        <taxon>Bacteria</taxon>
        <taxon>Pseudomonadati</taxon>
        <taxon>Pseudomonadota</taxon>
        <taxon>Gammaproteobacteria</taxon>
        <taxon>Aeromonadales</taxon>
        <taxon>Aeromonadaceae</taxon>
        <taxon>Aeromonas</taxon>
    </lineage>
</organism>
<evidence type="ECO:0000313" key="4">
    <source>
        <dbReference type="Proteomes" id="UP000594034"/>
    </source>
</evidence>
<evidence type="ECO:0000256" key="1">
    <source>
        <dbReference type="SAM" id="MobiDB-lite"/>
    </source>
</evidence>
<evidence type="ECO:0000256" key="2">
    <source>
        <dbReference type="SAM" id="SignalP"/>
    </source>
</evidence>